<comment type="caution">
    <text evidence="1">The sequence shown here is derived from an EMBL/GenBank/DDBJ whole genome shotgun (WGS) entry which is preliminary data.</text>
</comment>
<gene>
    <name evidence="1" type="ORF">L6164_004088</name>
</gene>
<dbReference type="EMBL" id="CM039427">
    <property type="protein sequence ID" value="KAI4355300.1"/>
    <property type="molecule type" value="Genomic_DNA"/>
</dbReference>
<name>A0ACB9Q2T4_BAUVA</name>
<organism evidence="1 2">
    <name type="scientific">Bauhinia variegata</name>
    <name type="common">Purple orchid tree</name>
    <name type="synonym">Phanera variegata</name>
    <dbReference type="NCBI Taxonomy" id="167791"/>
    <lineage>
        <taxon>Eukaryota</taxon>
        <taxon>Viridiplantae</taxon>
        <taxon>Streptophyta</taxon>
        <taxon>Embryophyta</taxon>
        <taxon>Tracheophyta</taxon>
        <taxon>Spermatophyta</taxon>
        <taxon>Magnoliopsida</taxon>
        <taxon>eudicotyledons</taxon>
        <taxon>Gunneridae</taxon>
        <taxon>Pentapetalae</taxon>
        <taxon>rosids</taxon>
        <taxon>fabids</taxon>
        <taxon>Fabales</taxon>
        <taxon>Fabaceae</taxon>
        <taxon>Cercidoideae</taxon>
        <taxon>Cercideae</taxon>
        <taxon>Bauhiniinae</taxon>
        <taxon>Bauhinia</taxon>
    </lineage>
</organism>
<evidence type="ECO:0000313" key="2">
    <source>
        <dbReference type="Proteomes" id="UP000828941"/>
    </source>
</evidence>
<sequence length="108" mass="12153">MTPRLYEDILEEIEQIGIFKYGGLPHWGKNRNLAFDGVINKYKNAGKFLKVKQVYDSQGLFSSEWTDQILGLQHGVTVAKEGCAFEGLCICLHDSHCAPIKGYFCRPG</sequence>
<protein>
    <submittedName>
        <fullName evidence="1">Uncharacterized protein</fullName>
    </submittedName>
</protein>
<accession>A0ACB9Q2T4</accession>
<evidence type="ECO:0000313" key="1">
    <source>
        <dbReference type="EMBL" id="KAI4355300.1"/>
    </source>
</evidence>
<dbReference type="Proteomes" id="UP000828941">
    <property type="component" value="Chromosome 2"/>
</dbReference>
<keyword evidence="2" id="KW-1185">Reference proteome</keyword>
<proteinExistence type="predicted"/>
<reference evidence="1 2" key="1">
    <citation type="journal article" date="2022" name="DNA Res.">
        <title>Chromosomal-level genome assembly of the orchid tree Bauhinia variegata (Leguminosae; Cercidoideae) supports the allotetraploid origin hypothesis of Bauhinia.</title>
        <authorList>
            <person name="Zhong Y."/>
            <person name="Chen Y."/>
            <person name="Zheng D."/>
            <person name="Pang J."/>
            <person name="Liu Y."/>
            <person name="Luo S."/>
            <person name="Meng S."/>
            <person name="Qian L."/>
            <person name="Wei D."/>
            <person name="Dai S."/>
            <person name="Zhou R."/>
        </authorList>
    </citation>
    <scope>NUCLEOTIDE SEQUENCE [LARGE SCALE GENOMIC DNA]</scope>
    <source>
        <strain evidence="1">BV-YZ2020</strain>
    </source>
</reference>